<evidence type="ECO:0000256" key="3">
    <source>
        <dbReference type="PIRSR" id="PIRSR015753-2"/>
    </source>
</evidence>
<accession>A0AA40EW83</accession>
<feature type="active site" description="Nucleophile" evidence="2">
    <location>
        <position position="53"/>
    </location>
</feature>
<dbReference type="CDD" id="cd03190">
    <property type="entry name" value="GST_C_Omega_like"/>
    <property type="match status" value="1"/>
</dbReference>
<evidence type="ECO:0000256" key="1">
    <source>
        <dbReference type="ARBA" id="ARBA00007409"/>
    </source>
</evidence>
<feature type="site" description="Lowers pKa of active site Cys" evidence="4">
    <location>
        <position position="258"/>
    </location>
</feature>
<feature type="domain" description="GST C-terminal" evidence="6">
    <location>
        <begin position="175"/>
        <end position="303"/>
    </location>
</feature>
<dbReference type="InterPro" id="IPR016639">
    <property type="entry name" value="GST_Omega/GSH"/>
</dbReference>
<dbReference type="SUPFAM" id="SSF52833">
    <property type="entry name" value="Thioredoxin-like"/>
    <property type="match status" value="1"/>
</dbReference>
<dbReference type="InterPro" id="IPR036282">
    <property type="entry name" value="Glutathione-S-Trfase_C_sf"/>
</dbReference>
<dbReference type="GO" id="GO:0004364">
    <property type="term" value="F:glutathione transferase activity"/>
    <property type="evidence" value="ECO:0007669"/>
    <property type="project" value="InterPro"/>
</dbReference>
<comment type="similarity">
    <text evidence="1">Belongs to the GST superfamily.</text>
</comment>
<comment type="caution">
    <text evidence="7">The sequence shown here is derived from an EMBL/GenBank/DDBJ whole genome shotgun (WGS) entry which is preliminary data.</text>
</comment>
<evidence type="ECO:0000313" key="8">
    <source>
        <dbReference type="Proteomes" id="UP001172155"/>
    </source>
</evidence>
<feature type="binding site" evidence="3">
    <location>
        <begin position="128"/>
        <end position="131"/>
    </location>
    <ligand>
        <name>glutathione</name>
        <dbReference type="ChEBI" id="CHEBI:57925"/>
    </ligand>
</feature>
<dbReference type="InterPro" id="IPR040079">
    <property type="entry name" value="Glutathione_S-Trfase"/>
</dbReference>
<dbReference type="PIRSF" id="PIRSF015753">
    <property type="entry name" value="GST"/>
    <property type="match status" value="1"/>
</dbReference>
<dbReference type="InterPro" id="IPR047047">
    <property type="entry name" value="GST_Omega-like_C"/>
</dbReference>
<dbReference type="SFLD" id="SFLDG01206">
    <property type="entry name" value="Xi.1"/>
    <property type="match status" value="1"/>
</dbReference>
<dbReference type="Proteomes" id="UP001172155">
    <property type="component" value="Unassembled WGS sequence"/>
</dbReference>
<dbReference type="EMBL" id="JAUKUD010000004">
    <property type="protein sequence ID" value="KAK0746682.1"/>
    <property type="molecule type" value="Genomic_DNA"/>
</dbReference>
<dbReference type="SUPFAM" id="SSF47616">
    <property type="entry name" value="GST C-terminal domain-like"/>
    <property type="match status" value="1"/>
</dbReference>
<gene>
    <name evidence="7" type="ORF">B0T18DRAFT_391082</name>
</gene>
<proteinExistence type="inferred from homology"/>
<evidence type="ECO:0000256" key="4">
    <source>
        <dbReference type="PIRSR" id="PIRSR015753-3"/>
    </source>
</evidence>
<organism evidence="7 8">
    <name type="scientific">Schizothecium vesticola</name>
    <dbReference type="NCBI Taxonomy" id="314040"/>
    <lineage>
        <taxon>Eukaryota</taxon>
        <taxon>Fungi</taxon>
        <taxon>Dikarya</taxon>
        <taxon>Ascomycota</taxon>
        <taxon>Pezizomycotina</taxon>
        <taxon>Sordariomycetes</taxon>
        <taxon>Sordariomycetidae</taxon>
        <taxon>Sordariales</taxon>
        <taxon>Schizotheciaceae</taxon>
        <taxon>Schizothecium</taxon>
    </lineage>
</organism>
<feature type="binding site" evidence="3">
    <location>
        <position position="86"/>
    </location>
    <ligand>
        <name>glutathione</name>
        <dbReference type="ChEBI" id="CHEBI:57925"/>
    </ligand>
</feature>
<dbReference type="PANTHER" id="PTHR32419">
    <property type="entry name" value="GLUTATHIONYL-HYDROQUINONE REDUCTASE"/>
    <property type="match status" value="1"/>
</dbReference>
<dbReference type="GO" id="GO:0005737">
    <property type="term" value="C:cytoplasm"/>
    <property type="evidence" value="ECO:0007669"/>
    <property type="project" value="TreeGrafter"/>
</dbReference>
<dbReference type="Gene3D" id="3.40.30.10">
    <property type="entry name" value="Glutaredoxin"/>
    <property type="match status" value="1"/>
</dbReference>
<evidence type="ECO:0000256" key="2">
    <source>
        <dbReference type="PIRSR" id="PIRSR015753-1"/>
    </source>
</evidence>
<feature type="region of interest" description="Disordered" evidence="5">
    <location>
        <begin position="1"/>
        <end position="21"/>
    </location>
</feature>
<evidence type="ECO:0000313" key="7">
    <source>
        <dbReference type="EMBL" id="KAK0746682.1"/>
    </source>
</evidence>
<reference evidence="7" key="1">
    <citation type="submission" date="2023-06" db="EMBL/GenBank/DDBJ databases">
        <title>Genome-scale phylogeny and comparative genomics of the fungal order Sordariales.</title>
        <authorList>
            <consortium name="Lawrence Berkeley National Laboratory"/>
            <person name="Hensen N."/>
            <person name="Bonometti L."/>
            <person name="Westerberg I."/>
            <person name="Brannstrom I.O."/>
            <person name="Guillou S."/>
            <person name="Cros-Aarteil S."/>
            <person name="Calhoun S."/>
            <person name="Haridas S."/>
            <person name="Kuo A."/>
            <person name="Mondo S."/>
            <person name="Pangilinan J."/>
            <person name="Riley R."/>
            <person name="LaButti K."/>
            <person name="Andreopoulos B."/>
            <person name="Lipzen A."/>
            <person name="Chen C."/>
            <person name="Yanf M."/>
            <person name="Daum C."/>
            <person name="Ng V."/>
            <person name="Clum A."/>
            <person name="Steindorff A."/>
            <person name="Ohm R."/>
            <person name="Martin F."/>
            <person name="Silar P."/>
            <person name="Natvig D."/>
            <person name="Lalanne C."/>
            <person name="Gautier V."/>
            <person name="Ament-velasquez S.L."/>
            <person name="Kruys A."/>
            <person name="Hutchinson M.I."/>
            <person name="Powell A.J."/>
            <person name="Barry K."/>
            <person name="Miller A.N."/>
            <person name="Grigoriev I.V."/>
            <person name="Debuchy R."/>
            <person name="Gladieux P."/>
            <person name="Thoren M.H."/>
            <person name="Johannesson H."/>
        </authorList>
    </citation>
    <scope>NUCLEOTIDE SEQUENCE</scope>
    <source>
        <strain evidence="7">SMH3187-1</strain>
    </source>
</reference>
<evidence type="ECO:0000259" key="6">
    <source>
        <dbReference type="PROSITE" id="PS50405"/>
    </source>
</evidence>
<dbReference type="FunFam" id="3.40.30.10:FF:000162">
    <property type="entry name" value="Glutathione S-transferase Gst3"/>
    <property type="match status" value="1"/>
</dbReference>
<feature type="site" description="Lowers pKa of active site Cys" evidence="4">
    <location>
        <position position="303"/>
    </location>
</feature>
<evidence type="ECO:0000256" key="5">
    <source>
        <dbReference type="SAM" id="MobiDB-lite"/>
    </source>
</evidence>
<keyword evidence="8" id="KW-1185">Reference proteome</keyword>
<feature type="binding site" evidence="3">
    <location>
        <begin position="146"/>
        <end position="147"/>
    </location>
    <ligand>
        <name>glutathione</name>
        <dbReference type="ChEBI" id="CHEBI:57925"/>
    </ligand>
</feature>
<name>A0AA40EW83_9PEZI</name>
<dbReference type="InterPro" id="IPR010987">
    <property type="entry name" value="Glutathione-S-Trfase_C-like"/>
</dbReference>
<dbReference type="SFLD" id="SFLDG01148">
    <property type="entry name" value="Xi_(cytGST)"/>
    <property type="match status" value="1"/>
</dbReference>
<dbReference type="PANTHER" id="PTHR32419:SF6">
    <property type="entry name" value="GLUTATHIONE S-TRANSFERASE OMEGA-LIKE 1-RELATED"/>
    <property type="match status" value="1"/>
</dbReference>
<feature type="active site" description="Proton donor/acceptor" evidence="2">
    <location>
        <position position="198"/>
    </location>
</feature>
<feature type="compositionally biased region" description="Polar residues" evidence="5">
    <location>
        <begin position="10"/>
        <end position="21"/>
    </location>
</feature>
<dbReference type="Pfam" id="PF13409">
    <property type="entry name" value="GST_N_2"/>
    <property type="match status" value="1"/>
</dbReference>
<dbReference type="AlphaFoldDB" id="A0AA40EW83"/>
<dbReference type="Gene3D" id="1.20.1050.10">
    <property type="match status" value="1"/>
</dbReference>
<protein>
    <submittedName>
        <fullName evidence="7">Glutathione S-transferase</fullName>
    </submittedName>
</protein>
<dbReference type="InterPro" id="IPR036249">
    <property type="entry name" value="Thioredoxin-like_sf"/>
</dbReference>
<dbReference type="SFLD" id="SFLDS00019">
    <property type="entry name" value="Glutathione_Transferase_(cytos"/>
    <property type="match status" value="1"/>
</dbReference>
<dbReference type="PROSITE" id="PS50405">
    <property type="entry name" value="GST_CTER"/>
    <property type="match status" value="1"/>
</dbReference>
<sequence>MAAQKITDWVSPSSTSGEFKRQQSTFRDFITADPSSPFPAEANRYHLYVSYACPWATRTLIARHLKGLTPLISVSAVHWHLGSLGWPFPSASDPASDPALAAPPAPGHEDFKHLREVYFSVNPEYTGRFTVPVLWDKVTKRIVSNESSEIVRMFNTAFDGLIEEEFRGPKVDLYPEGLRESIEETNAWQYDLINNGVYKSGFATTQEAYEKNVVALFEALDRAEEHLKTAPGPYWFGEKLTEVDVRLWVTIIRFDPVYVQHFKCNIRDIRSGYPALHKWMRNLYWNVPAFKEATNFLHIKNHYTKSHTQINPLSITPVGPLPDIMPL</sequence>
<dbReference type="Pfam" id="PF13410">
    <property type="entry name" value="GST_C_2"/>
    <property type="match status" value="1"/>
</dbReference>
<dbReference type="InterPro" id="IPR004045">
    <property type="entry name" value="Glutathione_S-Trfase_N"/>
</dbReference>